<evidence type="ECO:0000313" key="11">
    <source>
        <dbReference type="Proteomes" id="UP000177691"/>
    </source>
</evidence>
<feature type="transmembrane region" description="Helical" evidence="7">
    <location>
        <begin position="217"/>
        <end position="241"/>
    </location>
</feature>
<feature type="domain" description="Prepilin peptidase A24 N-terminal" evidence="9">
    <location>
        <begin position="7"/>
        <end position="89"/>
    </location>
</feature>
<feature type="transmembrane region" description="Helical" evidence="7">
    <location>
        <begin position="253"/>
        <end position="270"/>
    </location>
</feature>
<evidence type="ECO:0000256" key="3">
    <source>
        <dbReference type="ARBA" id="ARBA00022475"/>
    </source>
</evidence>
<proteinExistence type="inferred from homology"/>
<accession>A0A1F5RVS5</accession>
<dbReference type="PANTHER" id="PTHR30487">
    <property type="entry name" value="TYPE 4 PREPILIN-LIKE PROTEINS LEADER PEPTIDE-PROCESSING ENZYME"/>
    <property type="match status" value="1"/>
</dbReference>
<evidence type="ECO:0000256" key="5">
    <source>
        <dbReference type="ARBA" id="ARBA00022989"/>
    </source>
</evidence>
<feature type="transmembrane region" description="Helical" evidence="7">
    <location>
        <begin position="71"/>
        <end position="92"/>
    </location>
</feature>
<dbReference type="PANTHER" id="PTHR30487:SF0">
    <property type="entry name" value="PREPILIN LEADER PEPTIDASE_N-METHYLTRANSFERASE-RELATED"/>
    <property type="match status" value="1"/>
</dbReference>
<evidence type="ECO:0000259" key="8">
    <source>
        <dbReference type="Pfam" id="PF01478"/>
    </source>
</evidence>
<dbReference type="InterPro" id="IPR000045">
    <property type="entry name" value="Prepilin_IV_endopep_pep"/>
</dbReference>
<dbReference type="GO" id="GO:0005886">
    <property type="term" value="C:plasma membrane"/>
    <property type="evidence" value="ECO:0007669"/>
    <property type="project" value="UniProtKB-SubCell"/>
</dbReference>
<feature type="transmembrane region" description="Helical" evidence="7">
    <location>
        <begin position="6"/>
        <end position="23"/>
    </location>
</feature>
<dbReference type="GO" id="GO:0006465">
    <property type="term" value="P:signal peptide processing"/>
    <property type="evidence" value="ECO:0007669"/>
    <property type="project" value="TreeGrafter"/>
</dbReference>
<keyword evidence="4 7" id="KW-0812">Transmembrane</keyword>
<keyword evidence="5 7" id="KW-1133">Transmembrane helix</keyword>
<evidence type="ECO:0000256" key="1">
    <source>
        <dbReference type="ARBA" id="ARBA00004651"/>
    </source>
</evidence>
<keyword evidence="6 7" id="KW-0472">Membrane</keyword>
<sequence length="282" mass="31958">MLLIIFIVGLCVGSFLNCLIYRLRRQKTILGRSYCPHCKQPIAWYDNIPLISFILLKGECRHCKRPIAWQYPAVELATGILFVLAYINFQFFPPQRDPAMAVTIFNFQTISDVQILKFQFIIHNSKLLIQLLRDWLFVCILIVVFIYDLRWQLILDKVTVPAIIVAFGLNLWLGMNWLNLLAAAGIGGGFFLAQYLISRGRWIGGGDIRLGVLMGLMLGWPQILTALILAYVSGAVVGVGLLLERKKQLSSRLPFGTFLSAATIAAMLWGENMLEWYLGIIF</sequence>
<keyword evidence="3" id="KW-1003">Cell membrane</keyword>
<evidence type="ECO:0000313" key="10">
    <source>
        <dbReference type="EMBL" id="OGF18432.1"/>
    </source>
</evidence>
<evidence type="ECO:0000256" key="2">
    <source>
        <dbReference type="ARBA" id="ARBA00005801"/>
    </source>
</evidence>
<gene>
    <name evidence="10" type="ORF">A3D54_00435</name>
</gene>
<dbReference type="InterPro" id="IPR050882">
    <property type="entry name" value="Prepilin_peptidase/N-MTase"/>
</dbReference>
<comment type="subcellular location">
    <subcellularLocation>
        <location evidence="1">Cell membrane</location>
        <topology evidence="1">Multi-pass membrane protein</topology>
    </subcellularLocation>
</comment>
<dbReference type="AlphaFoldDB" id="A0A1F5RVS5"/>
<dbReference type="InterPro" id="IPR010627">
    <property type="entry name" value="Prepilin_pept_A24_N"/>
</dbReference>
<dbReference type="GO" id="GO:0004190">
    <property type="term" value="F:aspartic-type endopeptidase activity"/>
    <property type="evidence" value="ECO:0007669"/>
    <property type="project" value="InterPro"/>
</dbReference>
<organism evidence="10 11">
    <name type="scientific">Candidatus Falkowbacteria bacterium RIFCSPHIGHO2_02_FULL_45_15</name>
    <dbReference type="NCBI Taxonomy" id="1797987"/>
    <lineage>
        <taxon>Bacteria</taxon>
        <taxon>Candidatus Falkowiibacteriota</taxon>
    </lineage>
</organism>
<protein>
    <recommendedName>
        <fullName evidence="12">Prepilin peptidase</fullName>
    </recommendedName>
</protein>
<dbReference type="Gene3D" id="1.20.120.1220">
    <property type="match status" value="1"/>
</dbReference>
<dbReference type="Pfam" id="PF06750">
    <property type="entry name" value="A24_N_bact"/>
    <property type="match status" value="1"/>
</dbReference>
<dbReference type="Pfam" id="PF01478">
    <property type="entry name" value="Peptidase_A24"/>
    <property type="match status" value="1"/>
</dbReference>
<reference evidence="10 11" key="1">
    <citation type="journal article" date="2016" name="Nat. Commun.">
        <title>Thousands of microbial genomes shed light on interconnected biogeochemical processes in an aquifer system.</title>
        <authorList>
            <person name="Anantharaman K."/>
            <person name="Brown C.T."/>
            <person name="Hug L.A."/>
            <person name="Sharon I."/>
            <person name="Castelle C.J."/>
            <person name="Probst A.J."/>
            <person name="Thomas B.C."/>
            <person name="Singh A."/>
            <person name="Wilkins M.J."/>
            <person name="Karaoz U."/>
            <person name="Brodie E.L."/>
            <person name="Williams K.H."/>
            <person name="Hubbard S.S."/>
            <person name="Banfield J.F."/>
        </authorList>
    </citation>
    <scope>NUCLEOTIDE SEQUENCE [LARGE SCALE GENOMIC DNA]</scope>
</reference>
<evidence type="ECO:0008006" key="12">
    <source>
        <dbReference type="Google" id="ProtNLM"/>
    </source>
</evidence>
<comment type="caution">
    <text evidence="10">The sequence shown here is derived from an EMBL/GenBank/DDBJ whole genome shotgun (WGS) entry which is preliminary data.</text>
</comment>
<dbReference type="Proteomes" id="UP000177691">
    <property type="component" value="Unassembled WGS sequence"/>
</dbReference>
<evidence type="ECO:0000259" key="9">
    <source>
        <dbReference type="Pfam" id="PF06750"/>
    </source>
</evidence>
<feature type="transmembrane region" description="Helical" evidence="7">
    <location>
        <begin position="127"/>
        <end position="147"/>
    </location>
</feature>
<evidence type="ECO:0000256" key="7">
    <source>
        <dbReference type="SAM" id="Phobius"/>
    </source>
</evidence>
<evidence type="ECO:0000256" key="6">
    <source>
        <dbReference type="ARBA" id="ARBA00023136"/>
    </source>
</evidence>
<comment type="similarity">
    <text evidence="2">Belongs to the peptidase A24 family.</text>
</comment>
<feature type="transmembrane region" description="Helical" evidence="7">
    <location>
        <begin position="180"/>
        <end position="197"/>
    </location>
</feature>
<dbReference type="EMBL" id="MFFU01000045">
    <property type="protein sequence ID" value="OGF18432.1"/>
    <property type="molecule type" value="Genomic_DNA"/>
</dbReference>
<name>A0A1F5RVS5_9BACT</name>
<evidence type="ECO:0000256" key="4">
    <source>
        <dbReference type="ARBA" id="ARBA00022692"/>
    </source>
</evidence>
<feature type="domain" description="Prepilin type IV endopeptidase peptidase" evidence="8">
    <location>
        <begin position="135"/>
        <end position="239"/>
    </location>
</feature>